<dbReference type="Proteomes" id="UP001597151">
    <property type="component" value="Unassembled WGS sequence"/>
</dbReference>
<dbReference type="PANTHER" id="PTHR47816:SF4">
    <property type="entry name" value="RIBOSOMAL RNA SMALL SUBUNIT METHYLTRANSFERASE C"/>
    <property type="match status" value="1"/>
</dbReference>
<keyword evidence="1" id="KW-0963">Cytoplasm</keyword>
<dbReference type="EC" id="2.1.1.172" evidence="7"/>
<dbReference type="InterPro" id="IPR002052">
    <property type="entry name" value="DNA_methylase_N6_adenine_CS"/>
</dbReference>
<organism evidence="7 8">
    <name type="scientific">Seohaeicola saemankumensis</name>
    <dbReference type="NCBI Taxonomy" id="481181"/>
    <lineage>
        <taxon>Bacteria</taxon>
        <taxon>Pseudomonadati</taxon>
        <taxon>Pseudomonadota</taxon>
        <taxon>Alphaproteobacteria</taxon>
        <taxon>Rhodobacterales</taxon>
        <taxon>Roseobacteraceae</taxon>
        <taxon>Seohaeicola</taxon>
    </lineage>
</organism>
<evidence type="ECO:0000256" key="1">
    <source>
        <dbReference type="ARBA" id="ARBA00022490"/>
    </source>
</evidence>
<evidence type="ECO:0000256" key="3">
    <source>
        <dbReference type="ARBA" id="ARBA00022603"/>
    </source>
</evidence>
<keyword evidence="3 7" id="KW-0489">Methyltransferase</keyword>
<comment type="caution">
    <text evidence="7">The sequence shown here is derived from an EMBL/GenBank/DDBJ whole genome shotgun (WGS) entry which is preliminary data.</text>
</comment>
<evidence type="ECO:0000256" key="5">
    <source>
        <dbReference type="ARBA" id="ARBA00022691"/>
    </source>
</evidence>
<proteinExistence type="predicted"/>
<dbReference type="RefSeq" id="WP_380790683.1">
    <property type="nucleotide sequence ID" value="NZ_JBHTKR010000003.1"/>
</dbReference>
<dbReference type="InterPro" id="IPR046977">
    <property type="entry name" value="RsmC/RlmG"/>
</dbReference>
<dbReference type="SUPFAM" id="SSF53335">
    <property type="entry name" value="S-adenosyl-L-methionine-dependent methyltransferases"/>
    <property type="match status" value="1"/>
</dbReference>
<feature type="domain" description="Methyltransferase small" evidence="6">
    <location>
        <begin position="159"/>
        <end position="321"/>
    </location>
</feature>
<evidence type="ECO:0000313" key="7">
    <source>
        <dbReference type="EMBL" id="MFD1194774.1"/>
    </source>
</evidence>
<evidence type="ECO:0000259" key="6">
    <source>
        <dbReference type="Pfam" id="PF05175"/>
    </source>
</evidence>
<dbReference type="Gene3D" id="3.40.50.150">
    <property type="entry name" value="Vaccinia Virus protein VP39"/>
    <property type="match status" value="2"/>
</dbReference>
<keyword evidence="4 7" id="KW-0808">Transferase</keyword>
<dbReference type="CDD" id="cd02440">
    <property type="entry name" value="AdoMet_MTases"/>
    <property type="match status" value="1"/>
</dbReference>
<dbReference type="GO" id="GO:0052914">
    <property type="term" value="F:16S rRNA (guanine(1207)-N(2))-methyltransferase activity"/>
    <property type="evidence" value="ECO:0007669"/>
    <property type="project" value="UniProtKB-EC"/>
</dbReference>
<dbReference type="EMBL" id="JBHTKR010000003">
    <property type="protein sequence ID" value="MFD1194774.1"/>
    <property type="molecule type" value="Genomic_DNA"/>
</dbReference>
<dbReference type="GO" id="GO:0052916">
    <property type="term" value="F:23S rRNA (guanine(1835)-N(2))-methyltransferase activity"/>
    <property type="evidence" value="ECO:0007669"/>
    <property type="project" value="UniProtKB-EC"/>
</dbReference>
<reference evidence="8" key="1">
    <citation type="journal article" date="2019" name="Int. J. Syst. Evol. Microbiol.">
        <title>The Global Catalogue of Microorganisms (GCM) 10K type strain sequencing project: providing services to taxonomists for standard genome sequencing and annotation.</title>
        <authorList>
            <consortium name="The Broad Institute Genomics Platform"/>
            <consortium name="The Broad Institute Genome Sequencing Center for Infectious Disease"/>
            <person name="Wu L."/>
            <person name="Ma J."/>
        </authorList>
    </citation>
    <scope>NUCLEOTIDE SEQUENCE [LARGE SCALE GENOMIC DNA]</scope>
    <source>
        <strain evidence="8">CCUG 55328</strain>
    </source>
</reference>
<dbReference type="EC" id="2.1.1.174" evidence="7"/>
<dbReference type="InterPro" id="IPR029063">
    <property type="entry name" value="SAM-dependent_MTases_sf"/>
</dbReference>
<dbReference type="Pfam" id="PF05175">
    <property type="entry name" value="MTS"/>
    <property type="match status" value="1"/>
</dbReference>
<evidence type="ECO:0000256" key="4">
    <source>
        <dbReference type="ARBA" id="ARBA00022679"/>
    </source>
</evidence>
<keyword evidence="8" id="KW-1185">Reference proteome</keyword>
<accession>A0ABW3TC78</accession>
<dbReference type="PANTHER" id="PTHR47816">
    <property type="entry name" value="RIBOSOMAL RNA SMALL SUBUNIT METHYLTRANSFERASE C"/>
    <property type="match status" value="1"/>
</dbReference>
<protein>
    <submittedName>
        <fullName evidence="7">Class I SAM-dependent methyltransferase</fullName>
        <ecNumber evidence="7">2.1.1.172</ecNumber>
        <ecNumber evidence="7">2.1.1.174</ecNumber>
    </submittedName>
</protein>
<keyword evidence="2" id="KW-0698">rRNA processing</keyword>
<keyword evidence="5" id="KW-0949">S-adenosyl-L-methionine</keyword>
<sequence length="335" mass="35825">MLSERLSLALSGGDLTLPEDGMIAVFGPKAGTDLSSLPHDRIMVITGFKPDHDAFAAAGYPCEREAKEPCSVALVCLPRAKARGRALLAAAAALVGAGGLMIVDGQKTDGIESMLRDLRGQGLSPMVLSKAHGKLLWFAARPMPDDWHARGAQPVEDGFLTAEGVFSADGIDPASRLLADSLPEKIGARVVDLGAGWGYLAARILARDTVRSIDLVEADHAALECARANVTDPRARFHWADATTWRPESPVDAVVMNPPFHSGREADPDLGRAFIAAAAAMLAPQGRLWLVANRHLPYETVLAQHFSEVSELAGDNRFKILVAARPTSQPSRHKR</sequence>
<name>A0ABW3TC78_9RHOB</name>
<evidence type="ECO:0000256" key="2">
    <source>
        <dbReference type="ARBA" id="ARBA00022552"/>
    </source>
</evidence>
<evidence type="ECO:0000313" key="8">
    <source>
        <dbReference type="Proteomes" id="UP001597151"/>
    </source>
</evidence>
<dbReference type="PROSITE" id="PS00092">
    <property type="entry name" value="N6_MTASE"/>
    <property type="match status" value="1"/>
</dbReference>
<gene>
    <name evidence="7" type="ORF">ACFQ3C_08840</name>
</gene>
<dbReference type="InterPro" id="IPR007848">
    <property type="entry name" value="Small_mtfrase_dom"/>
</dbReference>